<dbReference type="SUPFAM" id="SSF51735">
    <property type="entry name" value="NAD(P)-binding Rossmann-fold domains"/>
    <property type="match status" value="1"/>
</dbReference>
<feature type="domain" description="NAD-dependent epimerase/dehydratase" evidence="1">
    <location>
        <begin position="3"/>
        <end position="221"/>
    </location>
</feature>
<evidence type="ECO:0000313" key="3">
    <source>
        <dbReference type="Proteomes" id="UP001589532"/>
    </source>
</evidence>
<evidence type="ECO:0000259" key="1">
    <source>
        <dbReference type="Pfam" id="PF01370"/>
    </source>
</evidence>
<dbReference type="CDD" id="cd05262">
    <property type="entry name" value="SDR_a7"/>
    <property type="match status" value="1"/>
</dbReference>
<dbReference type="Proteomes" id="UP001589532">
    <property type="component" value="Unassembled WGS sequence"/>
</dbReference>
<dbReference type="InterPro" id="IPR001509">
    <property type="entry name" value="Epimerase_deHydtase"/>
</dbReference>
<dbReference type="InterPro" id="IPR036291">
    <property type="entry name" value="NAD(P)-bd_dom_sf"/>
</dbReference>
<dbReference type="Pfam" id="PF01370">
    <property type="entry name" value="Epimerase"/>
    <property type="match status" value="1"/>
</dbReference>
<evidence type="ECO:0000313" key="2">
    <source>
        <dbReference type="EMBL" id="MFB9623571.1"/>
    </source>
</evidence>
<protein>
    <submittedName>
        <fullName evidence="2">SDR family oxidoreductase</fullName>
    </submittedName>
</protein>
<dbReference type="RefSeq" id="WP_344988397.1">
    <property type="nucleotide sequence ID" value="NZ_BAAAXV010000002.1"/>
</dbReference>
<dbReference type="Gene3D" id="3.40.50.720">
    <property type="entry name" value="NAD(P)-binding Rossmann-like Domain"/>
    <property type="match status" value="1"/>
</dbReference>
<name>A0ABV5RVW6_9ACTN</name>
<proteinExistence type="predicted"/>
<reference evidence="2 3" key="1">
    <citation type="submission" date="2024-09" db="EMBL/GenBank/DDBJ databases">
        <authorList>
            <person name="Sun Q."/>
            <person name="Mori K."/>
        </authorList>
    </citation>
    <scope>NUCLEOTIDE SEQUENCE [LARGE SCALE GENOMIC DNA]</scope>
    <source>
        <strain evidence="2 3">JCM 3143</strain>
    </source>
</reference>
<gene>
    <name evidence="2" type="ORF">ACFFSA_10825</name>
</gene>
<sequence>MRVFVTGASGWIGSAVVPELIGAGHQVTGLARSDASAAALAAAGAQVRRGTLDDLDGLRRAAAESDGVIHLAFKHDIAFSGNYQGAADADRLAVETFGEALAGSGRPLVIASGILGLATGRVATERDGRDHDPSAGPSGGPQGRLATAQLTLALASRDVRSSVVRLAPTVHGEGDNGFMAALVGIARDKGVSGYIGDGSSRWPAVHQLDAAHLFRLALEQAPAGSVLHGTADEGVPIRDIAEVIGRHLNLPVVSIPRESAGEHFGWLGGFLASDSPASSTLTRESLGWRPAHPGLIDDLDKGHYFNDTSAA</sequence>
<dbReference type="PANTHER" id="PTHR48079">
    <property type="entry name" value="PROTEIN YEEZ"/>
    <property type="match status" value="1"/>
</dbReference>
<comment type="caution">
    <text evidence="2">The sequence shown here is derived from an EMBL/GenBank/DDBJ whole genome shotgun (WGS) entry which is preliminary data.</text>
</comment>
<keyword evidence="3" id="KW-1185">Reference proteome</keyword>
<dbReference type="PANTHER" id="PTHR48079:SF6">
    <property type="entry name" value="NAD(P)-BINDING DOMAIN-CONTAINING PROTEIN-RELATED"/>
    <property type="match status" value="1"/>
</dbReference>
<dbReference type="InterPro" id="IPR051783">
    <property type="entry name" value="NAD(P)-dependent_oxidoreduct"/>
</dbReference>
<organism evidence="2 3">
    <name type="scientific">Nonomuraea helvata</name>
    <dbReference type="NCBI Taxonomy" id="37484"/>
    <lineage>
        <taxon>Bacteria</taxon>
        <taxon>Bacillati</taxon>
        <taxon>Actinomycetota</taxon>
        <taxon>Actinomycetes</taxon>
        <taxon>Streptosporangiales</taxon>
        <taxon>Streptosporangiaceae</taxon>
        <taxon>Nonomuraea</taxon>
    </lineage>
</organism>
<accession>A0ABV5RVW6</accession>
<dbReference type="EMBL" id="JBHMBW010000008">
    <property type="protein sequence ID" value="MFB9623571.1"/>
    <property type="molecule type" value="Genomic_DNA"/>
</dbReference>